<sequence>MDDPVTILSLSVISLKASEFQIINSSANLEM</sequence>
<name>A0A382R753_9ZZZZ</name>
<proteinExistence type="predicted"/>
<evidence type="ECO:0000313" key="1">
    <source>
        <dbReference type="EMBL" id="SVC92992.1"/>
    </source>
</evidence>
<reference evidence="1" key="1">
    <citation type="submission" date="2018-05" db="EMBL/GenBank/DDBJ databases">
        <authorList>
            <person name="Lanie J.A."/>
            <person name="Ng W.-L."/>
            <person name="Kazmierczak K.M."/>
            <person name="Andrzejewski T.M."/>
            <person name="Davidsen T.M."/>
            <person name="Wayne K.J."/>
            <person name="Tettelin H."/>
            <person name="Glass J.I."/>
            <person name="Rusch D."/>
            <person name="Podicherti R."/>
            <person name="Tsui H.-C.T."/>
            <person name="Winkler M.E."/>
        </authorList>
    </citation>
    <scope>NUCLEOTIDE SEQUENCE</scope>
</reference>
<gene>
    <name evidence="1" type="ORF">METZ01_LOCUS345846</name>
</gene>
<accession>A0A382R753</accession>
<organism evidence="1">
    <name type="scientific">marine metagenome</name>
    <dbReference type="NCBI Taxonomy" id="408172"/>
    <lineage>
        <taxon>unclassified sequences</taxon>
        <taxon>metagenomes</taxon>
        <taxon>ecological metagenomes</taxon>
    </lineage>
</organism>
<protein>
    <submittedName>
        <fullName evidence="1">Uncharacterized protein</fullName>
    </submittedName>
</protein>
<dbReference type="EMBL" id="UINC01119285">
    <property type="protein sequence ID" value="SVC92992.1"/>
    <property type="molecule type" value="Genomic_DNA"/>
</dbReference>
<dbReference type="AlphaFoldDB" id="A0A382R753"/>